<dbReference type="SUPFAM" id="SSF142754">
    <property type="entry name" value="NadA-like"/>
    <property type="match status" value="1"/>
</dbReference>
<evidence type="ECO:0000256" key="2">
    <source>
        <dbReference type="ARBA" id="ARBA00005065"/>
    </source>
</evidence>
<proteinExistence type="predicted"/>
<dbReference type="GO" id="GO:0051539">
    <property type="term" value="F:4 iron, 4 sulfur cluster binding"/>
    <property type="evidence" value="ECO:0007669"/>
    <property type="project" value="UniProtKB-KW"/>
</dbReference>
<protein>
    <recommendedName>
        <fullName evidence="3">quinolinate synthase</fullName>
        <ecNumber evidence="3">2.5.1.72</ecNumber>
    </recommendedName>
</protein>
<dbReference type="EMBL" id="HG996472">
    <property type="protein sequence ID" value="CAG1833071.1"/>
    <property type="molecule type" value="Genomic_DNA"/>
</dbReference>
<evidence type="ECO:0000256" key="1">
    <source>
        <dbReference type="ARBA" id="ARBA00001966"/>
    </source>
</evidence>
<dbReference type="GO" id="GO:0009435">
    <property type="term" value="P:NAD+ biosynthetic process"/>
    <property type="evidence" value="ECO:0007669"/>
    <property type="project" value="UniProtKB-UniPathway"/>
</dbReference>
<reference evidence="10" key="1">
    <citation type="submission" date="2021-03" db="EMBL/GenBank/DDBJ databases">
        <authorList>
            <consortium name="Genoscope - CEA"/>
            <person name="William W."/>
        </authorList>
    </citation>
    <scope>NUCLEOTIDE SEQUENCE</scope>
    <source>
        <strain evidence="10">Doubled-haploid Pahang</strain>
    </source>
</reference>
<evidence type="ECO:0000313" key="10">
    <source>
        <dbReference type="EMBL" id="CAG1833071.1"/>
    </source>
</evidence>
<evidence type="ECO:0000256" key="5">
    <source>
        <dbReference type="ARBA" id="ARBA00022642"/>
    </source>
</evidence>
<name>A0A8D6ZQ19_MUSAM</name>
<dbReference type="PANTHER" id="PTHR30573">
    <property type="entry name" value="QUINOLINATE SYNTHETASE A"/>
    <property type="match status" value="1"/>
</dbReference>
<accession>A0A8D6ZQ19</accession>
<dbReference type="GO" id="GO:0008987">
    <property type="term" value="F:quinolinate synthetase A activity"/>
    <property type="evidence" value="ECO:0007669"/>
    <property type="project" value="InterPro"/>
</dbReference>
<evidence type="ECO:0000256" key="6">
    <source>
        <dbReference type="ARBA" id="ARBA00022679"/>
    </source>
</evidence>
<evidence type="ECO:0000256" key="3">
    <source>
        <dbReference type="ARBA" id="ARBA00012669"/>
    </source>
</evidence>
<evidence type="ECO:0000256" key="8">
    <source>
        <dbReference type="ARBA" id="ARBA00023004"/>
    </source>
</evidence>
<keyword evidence="8" id="KW-0408">Iron</keyword>
<dbReference type="PANTHER" id="PTHR30573:SF0">
    <property type="entry name" value="QUINOLINATE SYNTHASE, CHLOROPLASTIC"/>
    <property type="match status" value="1"/>
</dbReference>
<keyword evidence="4" id="KW-0004">4Fe-4S</keyword>
<dbReference type="EC" id="2.5.1.72" evidence="3"/>
<organism evidence="10">
    <name type="scientific">Musa acuminata subsp. malaccensis</name>
    <name type="common">Wild banana</name>
    <name type="synonym">Musa malaccensis</name>
    <dbReference type="NCBI Taxonomy" id="214687"/>
    <lineage>
        <taxon>Eukaryota</taxon>
        <taxon>Viridiplantae</taxon>
        <taxon>Streptophyta</taxon>
        <taxon>Embryophyta</taxon>
        <taxon>Tracheophyta</taxon>
        <taxon>Spermatophyta</taxon>
        <taxon>Magnoliopsida</taxon>
        <taxon>Liliopsida</taxon>
        <taxon>Zingiberales</taxon>
        <taxon>Musaceae</taxon>
        <taxon>Musa</taxon>
    </lineage>
</organism>
<keyword evidence="6" id="KW-0808">Transferase</keyword>
<keyword evidence="7" id="KW-0479">Metal-binding</keyword>
<sequence>MADRAVKMAEAGCKYIAVLGVDFMSENVGAILDQADFKKVGVYRMSNELIGCSLVDAAGSLTYMQFWRQLQIHLLHCM</sequence>
<dbReference type="UniPathway" id="UPA00253">
    <property type="reaction ID" value="UER00327"/>
</dbReference>
<keyword evidence="5" id="KW-0662">Pyridine nucleotide biosynthesis</keyword>
<comment type="cofactor">
    <cofactor evidence="1">
        <name>[4Fe-4S] cluster</name>
        <dbReference type="ChEBI" id="CHEBI:49883"/>
    </cofactor>
</comment>
<evidence type="ECO:0000256" key="9">
    <source>
        <dbReference type="ARBA" id="ARBA00023014"/>
    </source>
</evidence>
<evidence type="ECO:0000256" key="7">
    <source>
        <dbReference type="ARBA" id="ARBA00022723"/>
    </source>
</evidence>
<dbReference type="InterPro" id="IPR003473">
    <property type="entry name" value="NadA"/>
</dbReference>
<evidence type="ECO:0000256" key="4">
    <source>
        <dbReference type="ARBA" id="ARBA00022485"/>
    </source>
</evidence>
<dbReference type="InterPro" id="IPR036094">
    <property type="entry name" value="NadA_sf"/>
</dbReference>
<dbReference type="AlphaFoldDB" id="A0A8D6ZQ19"/>
<dbReference type="GO" id="GO:0046872">
    <property type="term" value="F:metal ion binding"/>
    <property type="evidence" value="ECO:0007669"/>
    <property type="project" value="UniProtKB-KW"/>
</dbReference>
<comment type="pathway">
    <text evidence="2">Cofactor biosynthesis; NAD(+) biosynthesis; quinolinate from iminoaspartate: step 1/1.</text>
</comment>
<gene>
    <name evidence="10" type="ORF">GSMUA_89910.1</name>
</gene>
<keyword evidence="9" id="KW-0411">Iron-sulfur</keyword>